<dbReference type="PANTHER" id="PTHR11091:SF0">
    <property type="entry name" value="MALATE DEHYDROGENASE"/>
    <property type="match status" value="1"/>
</dbReference>
<dbReference type="AlphaFoldDB" id="A0AA94EDR6"/>
<dbReference type="InterPro" id="IPR036111">
    <property type="entry name" value="Mal/L-sulfo/L-lacto_DH-like_sf"/>
</dbReference>
<evidence type="ECO:0000256" key="2">
    <source>
        <dbReference type="ARBA" id="ARBA00023002"/>
    </source>
</evidence>
<dbReference type="PANTHER" id="PTHR11091">
    <property type="entry name" value="OXIDOREDUCTASE-RELATED"/>
    <property type="match status" value="1"/>
</dbReference>
<keyword evidence="2" id="KW-0560">Oxidoreductase</keyword>
<dbReference type="GO" id="GO:0016491">
    <property type="term" value="F:oxidoreductase activity"/>
    <property type="evidence" value="ECO:0007669"/>
    <property type="project" value="UniProtKB-KW"/>
</dbReference>
<dbReference type="Proteomes" id="UP000286680">
    <property type="component" value="Unassembled WGS sequence"/>
</dbReference>
<dbReference type="Gene3D" id="3.30.1370.60">
    <property type="entry name" value="Hypothetical oxidoreductase yiak, domain 2"/>
    <property type="match status" value="1"/>
</dbReference>
<protein>
    <submittedName>
        <fullName evidence="3">Lactate dehydrogenase</fullName>
    </submittedName>
</protein>
<dbReference type="SUPFAM" id="SSF89733">
    <property type="entry name" value="L-sulfolactate dehydrogenase-like"/>
    <property type="match status" value="1"/>
</dbReference>
<dbReference type="Pfam" id="PF02615">
    <property type="entry name" value="Ldh_2"/>
    <property type="match status" value="1"/>
</dbReference>
<evidence type="ECO:0000256" key="1">
    <source>
        <dbReference type="ARBA" id="ARBA00006056"/>
    </source>
</evidence>
<keyword evidence="4" id="KW-1185">Reference proteome</keyword>
<dbReference type="EMBL" id="PIPS01000003">
    <property type="protein sequence ID" value="RUO42595.1"/>
    <property type="molecule type" value="Genomic_DNA"/>
</dbReference>
<name>A0AA94EDR6_9GAMM</name>
<dbReference type="RefSeq" id="WP_126820264.1">
    <property type="nucleotide sequence ID" value="NZ_PIPS01000003.1"/>
</dbReference>
<dbReference type="Gene3D" id="1.10.1530.10">
    <property type="match status" value="1"/>
</dbReference>
<comment type="caution">
    <text evidence="3">The sequence shown here is derived from an EMBL/GenBank/DDBJ whole genome shotgun (WGS) entry which is preliminary data.</text>
</comment>
<sequence length="358" mass="38271">MSSAVTRFDYRQLLQWADESLQQAGASGEIARHVAFYLLEGDLLGYSTHGLIRLLNNCQWLQQGKSLGKGQPTVVSERAAVAHWDANHLPGPYVVPQAIEAATAMAKQAGTGTIVIRRSQHIAALAAYLSLATEQGMVVSLMCSTPGQRAVAPFGSKQAIFSPNPFALGVPSSGQPLLLDISFSMTAAGKVRQAKANDVALPYQALITEQGEWTDDPASFFAEPPSAIAPLGGQKLGYKGYGLTLFSEILTMALSQYGRRQGGNDGDANSVWVQVIDPSAFGPQKAFLQQVDDMLEDCRQATPIDANEPVRIPGQRALQRKAQQLKQGVAYSAATMKVLQRCEELVGVTLPTALSDGA</sequence>
<dbReference type="InterPro" id="IPR043144">
    <property type="entry name" value="Mal/L-sulf/L-lact_DH-like_ah"/>
</dbReference>
<comment type="similarity">
    <text evidence="1">Belongs to the LDH2/MDH2 oxidoreductase family.</text>
</comment>
<dbReference type="InterPro" id="IPR043143">
    <property type="entry name" value="Mal/L-sulf/L-lact_DH-like_NADP"/>
</dbReference>
<reference evidence="4" key="1">
    <citation type="journal article" date="2018" name="Front. Microbiol.">
        <title>Genome-Based Analysis Reveals the Taxonomy and Diversity of the Family Idiomarinaceae.</title>
        <authorList>
            <person name="Liu Y."/>
            <person name="Lai Q."/>
            <person name="Shao Z."/>
        </authorList>
    </citation>
    <scope>NUCLEOTIDE SEQUENCE [LARGE SCALE GENOMIC DNA]</scope>
    <source>
        <strain evidence="4">SN-14</strain>
    </source>
</reference>
<dbReference type="InterPro" id="IPR003767">
    <property type="entry name" value="Malate/L-lactate_DH-like"/>
</dbReference>
<proteinExistence type="inferred from homology"/>
<evidence type="ECO:0000313" key="3">
    <source>
        <dbReference type="EMBL" id="RUO42595.1"/>
    </source>
</evidence>
<organism evidence="3 4">
    <name type="scientific">Idiomarina aquatica</name>
    <dbReference type="NCBI Taxonomy" id="1327752"/>
    <lineage>
        <taxon>Bacteria</taxon>
        <taxon>Pseudomonadati</taxon>
        <taxon>Pseudomonadota</taxon>
        <taxon>Gammaproteobacteria</taxon>
        <taxon>Alteromonadales</taxon>
        <taxon>Idiomarinaceae</taxon>
        <taxon>Idiomarina</taxon>
    </lineage>
</organism>
<evidence type="ECO:0000313" key="4">
    <source>
        <dbReference type="Proteomes" id="UP000286680"/>
    </source>
</evidence>
<accession>A0AA94EDR6</accession>
<gene>
    <name evidence="3" type="ORF">CWE23_10980</name>
</gene>